<evidence type="ECO:0000313" key="2">
    <source>
        <dbReference type="EMBL" id="CAG5120910.1"/>
    </source>
</evidence>
<feature type="compositionally biased region" description="Acidic residues" evidence="1">
    <location>
        <begin position="26"/>
        <end position="37"/>
    </location>
</feature>
<dbReference type="OrthoDB" id="10548554at2759"/>
<dbReference type="EMBL" id="CAJHNH020000990">
    <property type="protein sequence ID" value="CAG5120910.1"/>
    <property type="molecule type" value="Genomic_DNA"/>
</dbReference>
<dbReference type="AlphaFoldDB" id="A0A8S3Z0C0"/>
<feature type="compositionally biased region" description="Low complexity" evidence="1">
    <location>
        <begin position="65"/>
        <end position="77"/>
    </location>
</feature>
<reference evidence="2" key="1">
    <citation type="submission" date="2021-04" db="EMBL/GenBank/DDBJ databases">
        <authorList>
            <consortium name="Molecular Ecology Group"/>
        </authorList>
    </citation>
    <scope>NUCLEOTIDE SEQUENCE</scope>
</reference>
<protein>
    <submittedName>
        <fullName evidence="2">Uncharacterized protein</fullName>
    </submittedName>
</protein>
<name>A0A8S3Z0C0_9EUPU</name>
<feature type="compositionally biased region" description="Basic and acidic residues" evidence="1">
    <location>
        <begin position="1"/>
        <end position="11"/>
    </location>
</feature>
<evidence type="ECO:0000256" key="1">
    <source>
        <dbReference type="SAM" id="MobiDB-lite"/>
    </source>
</evidence>
<gene>
    <name evidence="2" type="ORF">CUNI_LOCUS6468</name>
</gene>
<comment type="caution">
    <text evidence="2">The sequence shown here is derived from an EMBL/GenBank/DDBJ whole genome shotgun (WGS) entry which is preliminary data.</text>
</comment>
<feature type="compositionally biased region" description="Low complexity" evidence="1">
    <location>
        <begin position="48"/>
        <end position="57"/>
    </location>
</feature>
<organism evidence="2 3">
    <name type="scientific">Candidula unifasciata</name>
    <dbReference type="NCBI Taxonomy" id="100452"/>
    <lineage>
        <taxon>Eukaryota</taxon>
        <taxon>Metazoa</taxon>
        <taxon>Spiralia</taxon>
        <taxon>Lophotrochozoa</taxon>
        <taxon>Mollusca</taxon>
        <taxon>Gastropoda</taxon>
        <taxon>Heterobranchia</taxon>
        <taxon>Euthyneura</taxon>
        <taxon>Panpulmonata</taxon>
        <taxon>Eupulmonata</taxon>
        <taxon>Stylommatophora</taxon>
        <taxon>Helicina</taxon>
        <taxon>Helicoidea</taxon>
        <taxon>Geomitridae</taxon>
        <taxon>Candidula</taxon>
    </lineage>
</organism>
<dbReference type="Proteomes" id="UP000678393">
    <property type="component" value="Unassembled WGS sequence"/>
</dbReference>
<accession>A0A8S3Z0C0</accession>
<feature type="non-terminal residue" evidence="2">
    <location>
        <position position="1"/>
    </location>
</feature>
<sequence length="89" mass="9467">VLQKGAKEAPTKPKGRPKKDSVDGSADSEIEVDEESSCDIMHEDASEESPSSSTTPALDTECGQSSSLDASCDADSLYLTPNDQPEHPW</sequence>
<feature type="region of interest" description="Disordered" evidence="1">
    <location>
        <begin position="1"/>
        <end position="89"/>
    </location>
</feature>
<evidence type="ECO:0000313" key="3">
    <source>
        <dbReference type="Proteomes" id="UP000678393"/>
    </source>
</evidence>
<proteinExistence type="predicted"/>
<keyword evidence="3" id="KW-1185">Reference proteome</keyword>